<keyword evidence="4" id="KW-0472">Membrane</keyword>
<proteinExistence type="inferred from homology"/>
<evidence type="ECO:0000256" key="5">
    <source>
        <dbReference type="ARBA" id="ARBA00023237"/>
    </source>
</evidence>
<reference evidence="8 9" key="1">
    <citation type="submission" date="2020-04" db="EMBL/GenBank/DDBJ databases">
        <title>Flammeovirgaceae bacterium KN852 isolated from deep sea.</title>
        <authorList>
            <person name="Zhang D.-C."/>
        </authorList>
    </citation>
    <scope>NUCLEOTIDE SEQUENCE [LARGE SCALE GENOMIC DNA]</scope>
    <source>
        <strain evidence="8 9">KN852</strain>
    </source>
</reference>
<evidence type="ECO:0000259" key="7">
    <source>
        <dbReference type="Pfam" id="PF14322"/>
    </source>
</evidence>
<dbReference type="Pfam" id="PF07980">
    <property type="entry name" value="SusD_RagB"/>
    <property type="match status" value="1"/>
</dbReference>
<dbReference type="EMBL" id="JABBNU010000004">
    <property type="protein sequence ID" value="NMM48327.1"/>
    <property type="molecule type" value="Genomic_DNA"/>
</dbReference>
<dbReference type="InterPro" id="IPR011990">
    <property type="entry name" value="TPR-like_helical_dom_sf"/>
</dbReference>
<dbReference type="AlphaFoldDB" id="A0A848IVG3"/>
<evidence type="ECO:0000313" key="8">
    <source>
        <dbReference type="EMBL" id="NMM48327.1"/>
    </source>
</evidence>
<feature type="domain" description="RagB/SusD" evidence="6">
    <location>
        <begin position="338"/>
        <end position="470"/>
    </location>
</feature>
<accession>A0A848IVG3</accession>
<evidence type="ECO:0000313" key="9">
    <source>
        <dbReference type="Proteomes" id="UP000559010"/>
    </source>
</evidence>
<keyword evidence="9" id="KW-1185">Reference proteome</keyword>
<feature type="domain" description="SusD-like N-terminal" evidence="7">
    <location>
        <begin position="24"/>
        <end position="230"/>
    </location>
</feature>
<dbReference type="Gene3D" id="1.25.40.390">
    <property type="match status" value="1"/>
</dbReference>
<dbReference type="PROSITE" id="PS51257">
    <property type="entry name" value="PROKAR_LIPOPROTEIN"/>
    <property type="match status" value="1"/>
</dbReference>
<dbReference type="SUPFAM" id="SSF48452">
    <property type="entry name" value="TPR-like"/>
    <property type="match status" value="1"/>
</dbReference>
<keyword evidence="3" id="KW-0732">Signal</keyword>
<sequence>MKKFTLTLIKSVFLLLILVGCGDEFLEHEPTDSISDDKVFDSYITANSALIGVYDQLSSFNFEGLYNPIMSDIMGEDIMINSVDNWNWWVPVYQMNVLPNYTYVDNPWWSGYKLIHDANKIIDNASYIPDATTDQIDELTGQARVLRAYTMLKLAQMYSVAYVKDPSAPSILLNTDSENTDSGFTRATLTEVYDQIENDLLTAISQLENNTDKGFFDKRAAQAVLARAYLDMQNWESASEMANSAAEGMTLMDINEMYSGFFARNSETIFTIAYTQEDNNVYLSIPSFYWPVAGYSSIRANDDFVSKFSNADARKGLFLKQNDIDPDRYLVLKFGHNSAVGNAERICIRASEMILIEAEAEAELGNYSNAQNLLYNIQKRSNPGVIKSTATGQTLIDEILLERRKELFGEGFRWNDIKRRQLPFNRSGDHWVKMTITAQDADYYRLTFPIPQSEIDANELLSNSDQNVGY</sequence>
<dbReference type="InterPro" id="IPR033985">
    <property type="entry name" value="SusD-like_N"/>
</dbReference>
<dbReference type="Proteomes" id="UP000559010">
    <property type="component" value="Unassembled WGS sequence"/>
</dbReference>
<protein>
    <submittedName>
        <fullName evidence="8">RagB/SusD family nutrient uptake outer membrane protein</fullName>
    </submittedName>
</protein>
<keyword evidence="5" id="KW-0998">Cell outer membrane</keyword>
<name>A0A848IVG3_9BACT</name>
<dbReference type="CDD" id="cd08977">
    <property type="entry name" value="SusD"/>
    <property type="match status" value="1"/>
</dbReference>
<dbReference type="InterPro" id="IPR012944">
    <property type="entry name" value="SusD_RagB_dom"/>
</dbReference>
<comment type="subcellular location">
    <subcellularLocation>
        <location evidence="1">Cell outer membrane</location>
    </subcellularLocation>
</comment>
<evidence type="ECO:0000259" key="6">
    <source>
        <dbReference type="Pfam" id="PF07980"/>
    </source>
</evidence>
<evidence type="ECO:0000256" key="4">
    <source>
        <dbReference type="ARBA" id="ARBA00023136"/>
    </source>
</evidence>
<dbReference type="RefSeq" id="WP_169679948.1">
    <property type="nucleotide sequence ID" value="NZ_JABBNU010000004.1"/>
</dbReference>
<gene>
    <name evidence="8" type="ORF">HH304_07945</name>
</gene>
<evidence type="ECO:0000256" key="3">
    <source>
        <dbReference type="ARBA" id="ARBA00022729"/>
    </source>
</evidence>
<comment type="similarity">
    <text evidence="2">Belongs to the SusD family.</text>
</comment>
<dbReference type="Pfam" id="PF14322">
    <property type="entry name" value="SusD-like_3"/>
    <property type="match status" value="1"/>
</dbReference>
<comment type="caution">
    <text evidence="8">The sequence shown here is derived from an EMBL/GenBank/DDBJ whole genome shotgun (WGS) entry which is preliminary data.</text>
</comment>
<organism evidence="8 9">
    <name type="scientific">Marinigracilibium pacificum</name>
    <dbReference type="NCBI Taxonomy" id="2729599"/>
    <lineage>
        <taxon>Bacteria</taxon>
        <taxon>Pseudomonadati</taxon>
        <taxon>Bacteroidota</taxon>
        <taxon>Cytophagia</taxon>
        <taxon>Cytophagales</taxon>
        <taxon>Flammeovirgaceae</taxon>
        <taxon>Marinigracilibium</taxon>
    </lineage>
</organism>
<dbReference type="GO" id="GO:0009279">
    <property type="term" value="C:cell outer membrane"/>
    <property type="evidence" value="ECO:0007669"/>
    <property type="project" value="UniProtKB-SubCell"/>
</dbReference>
<evidence type="ECO:0000256" key="1">
    <source>
        <dbReference type="ARBA" id="ARBA00004442"/>
    </source>
</evidence>
<evidence type="ECO:0000256" key="2">
    <source>
        <dbReference type="ARBA" id="ARBA00006275"/>
    </source>
</evidence>